<proteinExistence type="predicted"/>
<reference evidence="2" key="1">
    <citation type="submission" date="2013-09" db="EMBL/GenBank/DDBJ databases">
        <title>Corchorus olitorius genome sequencing.</title>
        <authorList>
            <person name="Alam M."/>
            <person name="Haque M.S."/>
            <person name="Islam M.S."/>
            <person name="Emdad E.M."/>
            <person name="Islam M.M."/>
            <person name="Ahmed B."/>
            <person name="Halim A."/>
            <person name="Hossen Q.M.M."/>
            <person name="Hossain M.Z."/>
            <person name="Ahmed R."/>
            <person name="Khan M.M."/>
            <person name="Islam R."/>
            <person name="Rashid M.M."/>
            <person name="Khan S.A."/>
            <person name="Rahman M.S."/>
            <person name="Alam M."/>
            <person name="Yahiya A.S."/>
            <person name="Khan M.S."/>
            <person name="Azam M.S."/>
            <person name="Haque T."/>
            <person name="Lashkar M.Z.H."/>
            <person name="Akhand A.I."/>
            <person name="Morshed G."/>
            <person name="Roy S."/>
            <person name="Uddin K.S."/>
            <person name="Rabeya T."/>
            <person name="Hossain A.S."/>
            <person name="Chowdhury A."/>
            <person name="Snigdha A.R."/>
            <person name="Mortoza M.S."/>
            <person name="Matin S.A."/>
            <person name="Hoque S.M.E."/>
            <person name="Islam M.K."/>
            <person name="Roy D.K."/>
            <person name="Haider R."/>
            <person name="Moosa M.M."/>
            <person name="Elias S.M."/>
            <person name="Hasan A.M."/>
            <person name="Jahan S."/>
            <person name="Shafiuddin M."/>
            <person name="Mahmood N."/>
            <person name="Shommy N.S."/>
        </authorList>
    </citation>
    <scope>NUCLEOTIDE SEQUENCE [LARGE SCALE GENOMIC DNA]</scope>
    <source>
        <strain evidence="2">cv. O-4</strain>
    </source>
</reference>
<dbReference type="AlphaFoldDB" id="A0A1R3IPK9"/>
<evidence type="ECO:0000313" key="2">
    <source>
        <dbReference type="Proteomes" id="UP000187203"/>
    </source>
</evidence>
<keyword evidence="2" id="KW-1185">Reference proteome</keyword>
<gene>
    <name evidence="1" type="ORF">COLO4_21985</name>
</gene>
<sequence length="70" mass="7825">MAKAESIRIAKSRFLMAVLRAGVAAPLKDQWLNEKVSRFNTGTVEVIRSSTEGDEAWTKTGLDFRVQVSR</sequence>
<dbReference type="EMBL" id="AWUE01017841">
    <property type="protein sequence ID" value="OMO84528.1"/>
    <property type="molecule type" value="Genomic_DNA"/>
</dbReference>
<evidence type="ECO:0000313" key="1">
    <source>
        <dbReference type="EMBL" id="OMO84528.1"/>
    </source>
</evidence>
<dbReference type="Proteomes" id="UP000187203">
    <property type="component" value="Unassembled WGS sequence"/>
</dbReference>
<comment type="caution">
    <text evidence="1">The sequence shown here is derived from an EMBL/GenBank/DDBJ whole genome shotgun (WGS) entry which is preliminary data.</text>
</comment>
<organism evidence="1 2">
    <name type="scientific">Corchorus olitorius</name>
    <dbReference type="NCBI Taxonomy" id="93759"/>
    <lineage>
        <taxon>Eukaryota</taxon>
        <taxon>Viridiplantae</taxon>
        <taxon>Streptophyta</taxon>
        <taxon>Embryophyta</taxon>
        <taxon>Tracheophyta</taxon>
        <taxon>Spermatophyta</taxon>
        <taxon>Magnoliopsida</taxon>
        <taxon>eudicotyledons</taxon>
        <taxon>Gunneridae</taxon>
        <taxon>Pentapetalae</taxon>
        <taxon>rosids</taxon>
        <taxon>malvids</taxon>
        <taxon>Malvales</taxon>
        <taxon>Malvaceae</taxon>
        <taxon>Grewioideae</taxon>
        <taxon>Apeibeae</taxon>
        <taxon>Corchorus</taxon>
    </lineage>
</organism>
<protein>
    <submittedName>
        <fullName evidence="1">Uncharacterized protein</fullName>
    </submittedName>
</protein>
<name>A0A1R3IPK9_9ROSI</name>
<accession>A0A1R3IPK9</accession>